<reference evidence="3 4" key="1">
    <citation type="journal article" date="2020" name="Phytopathology">
        <title>A high-quality genome resource of Botrytis fragariae, a new and rapidly spreading fungal pathogen causing strawberry gray mold in the U.S.A.</title>
        <authorList>
            <person name="Wu Y."/>
            <person name="Saski C.A."/>
            <person name="Schnabel G."/>
            <person name="Xiao S."/>
            <person name="Hu M."/>
        </authorList>
    </citation>
    <scope>NUCLEOTIDE SEQUENCE [LARGE SCALE GENOMIC DNA]</scope>
    <source>
        <strain evidence="3 4">BVB16</strain>
    </source>
</reference>
<accession>A0A8H6EM61</accession>
<dbReference type="Proteomes" id="UP000531561">
    <property type="component" value="Unassembled WGS sequence"/>
</dbReference>
<dbReference type="CDD" id="cd03024">
    <property type="entry name" value="DsbA_FrnE"/>
    <property type="match status" value="1"/>
</dbReference>
<dbReference type="SUPFAM" id="SSF52833">
    <property type="entry name" value="Thioredoxin-like"/>
    <property type="match status" value="1"/>
</dbReference>
<dbReference type="PANTHER" id="PTHR13887">
    <property type="entry name" value="GLUTATHIONE S-TRANSFERASE KAPPA"/>
    <property type="match status" value="1"/>
</dbReference>
<feature type="domain" description="DSBA-like thioredoxin" evidence="2">
    <location>
        <begin position="717"/>
        <end position="917"/>
    </location>
</feature>
<dbReference type="InterPro" id="IPR036249">
    <property type="entry name" value="Thioredoxin-like_sf"/>
</dbReference>
<feature type="signal peptide" evidence="1">
    <location>
        <begin position="1"/>
        <end position="21"/>
    </location>
</feature>
<proteinExistence type="predicted"/>
<keyword evidence="4" id="KW-1185">Reference proteome</keyword>
<dbReference type="SUPFAM" id="SSF48208">
    <property type="entry name" value="Six-hairpin glycosidases"/>
    <property type="match status" value="1"/>
</dbReference>
<evidence type="ECO:0000313" key="4">
    <source>
        <dbReference type="Proteomes" id="UP000531561"/>
    </source>
</evidence>
<sequence length="933" mass="104443">MRVSIIFSSCVSFLWIVKVGALIQRQEIVQAYNVYRNASSATTPLQVGNGNFAFGVDVTGLQTFRPFATMSTWGWHNFSLPTTPNQTSVEDFTGLDWWSHGRLVNYDQPNPAEADISNWLIQNPQRLNLGNIGFWFANANVTEGDLEKKSQVLDLWNGVITSTFLYNGSQVRIEVSAASDADIVIINVESELLSIGSLGLFFDFPYSDVNKFDAPFVGVWNASSKHSTFLDSADNEAAIQHTLDDTSYCFTARWEGKGQVSGPKEGTHRYFLTTPGSSNLKMTATFSDEASCGKARTTSVPSVADLTDSSKTWWKTYWESGAFIDLSSVDSTNATELQRRTILSQYLLAVNSASDFPPQESGLVNNGWYGKFHLEMVFWHLMHFARWNHFDLLWRSMPGMYEQFLESSLDRARLQGYEGARWGKMTDPTGRSAPGGINSLLIWQQPHPMYFAEIEYRSFPNETTLERWDGVLTAAADFMASFAWYNATTGVYDLGPPMYPVSENTNPNATINPTFELAYWRFGLDVAMSWKERQGKSIPENWKNVRENLAPLPIVNDTYPVYEGIPNMWTDNETTSDHPAMAGIYGWLPPPSSSPLNMTIVSNTASKIHSLWDLEDSYGWDFALLAMNSLRLGDTDQAIEYLLHPIFQFDDAGYPVGGSRVPTPYFPNAGGLMLAMAMMAGGWDGEPGTHFPEDWDVKVEGFVPGLATLPRMTKFDIAIVSDTVCPWCYVGKQKLEQGITAYKQRHPDSNDTFSISWHPFYLAPEAPTTGVDKRAWYLARFGEERMTAAFGRLSEIGKDVGIDFKFGGKTGATRTSHRLIQLGKTKSPAMQTKVVESLFKSYFEEEGDITSHEVLRNAAVRAGLDEKEVNEWLESEKGGVEVDREVEEARRNSISGVPNFTIQGKYEIGGAQDSAVFLRLFEKIKEMEESSKA</sequence>
<dbReference type="InterPro" id="IPR008928">
    <property type="entry name" value="6-hairpin_glycosidase_sf"/>
</dbReference>
<dbReference type="GO" id="GO:0016491">
    <property type="term" value="F:oxidoreductase activity"/>
    <property type="evidence" value="ECO:0007669"/>
    <property type="project" value="InterPro"/>
</dbReference>
<evidence type="ECO:0000259" key="2">
    <source>
        <dbReference type="Pfam" id="PF01323"/>
    </source>
</evidence>
<dbReference type="GO" id="GO:0005975">
    <property type="term" value="P:carbohydrate metabolic process"/>
    <property type="evidence" value="ECO:0007669"/>
    <property type="project" value="InterPro"/>
</dbReference>
<dbReference type="Gene3D" id="3.40.30.10">
    <property type="entry name" value="Glutaredoxin"/>
    <property type="match status" value="1"/>
</dbReference>
<name>A0A8H6EM61_9HELO</name>
<evidence type="ECO:0000256" key="1">
    <source>
        <dbReference type="SAM" id="SignalP"/>
    </source>
</evidence>
<dbReference type="RefSeq" id="XP_037196298.1">
    <property type="nucleotide sequence ID" value="XM_037332144.1"/>
</dbReference>
<protein>
    <submittedName>
        <fullName evidence="3">Putative six-hairpin glycosidase-like protein</fullName>
    </submittedName>
</protein>
<gene>
    <name evidence="3" type="ORF">Bfra_001719</name>
</gene>
<feature type="chain" id="PRO_5034849775" evidence="1">
    <location>
        <begin position="22"/>
        <end position="933"/>
    </location>
</feature>
<dbReference type="GO" id="GO:0016798">
    <property type="term" value="F:hydrolase activity, acting on glycosyl bonds"/>
    <property type="evidence" value="ECO:0007669"/>
    <property type="project" value="UniProtKB-KW"/>
</dbReference>
<comment type="caution">
    <text evidence="3">The sequence shown here is derived from an EMBL/GenBank/DDBJ whole genome shotgun (WGS) entry which is preliminary data.</text>
</comment>
<dbReference type="Pfam" id="PF01323">
    <property type="entry name" value="DSBA"/>
    <property type="match status" value="1"/>
</dbReference>
<dbReference type="InterPro" id="IPR001853">
    <property type="entry name" value="DSBA-like_thioredoxin_dom"/>
</dbReference>
<evidence type="ECO:0000313" key="3">
    <source>
        <dbReference type="EMBL" id="KAF5877352.1"/>
    </source>
</evidence>
<dbReference type="GeneID" id="59255836"/>
<dbReference type="Gene3D" id="1.50.10.10">
    <property type="match status" value="1"/>
</dbReference>
<keyword evidence="3" id="KW-0378">Hydrolase</keyword>
<dbReference type="PANTHER" id="PTHR13887:SF41">
    <property type="entry name" value="THIOREDOXIN SUPERFAMILY PROTEIN"/>
    <property type="match status" value="1"/>
</dbReference>
<dbReference type="OrthoDB" id="3534988at2759"/>
<dbReference type="AlphaFoldDB" id="A0A8H6EM61"/>
<dbReference type="EMBL" id="JABFCT010000003">
    <property type="protein sequence ID" value="KAF5877352.1"/>
    <property type="molecule type" value="Genomic_DNA"/>
</dbReference>
<organism evidence="3 4">
    <name type="scientific">Botrytis fragariae</name>
    <dbReference type="NCBI Taxonomy" id="1964551"/>
    <lineage>
        <taxon>Eukaryota</taxon>
        <taxon>Fungi</taxon>
        <taxon>Dikarya</taxon>
        <taxon>Ascomycota</taxon>
        <taxon>Pezizomycotina</taxon>
        <taxon>Leotiomycetes</taxon>
        <taxon>Helotiales</taxon>
        <taxon>Sclerotiniaceae</taxon>
        <taxon>Botrytis</taxon>
    </lineage>
</organism>
<keyword evidence="3" id="KW-0326">Glycosidase</keyword>
<dbReference type="InterPro" id="IPR012341">
    <property type="entry name" value="6hp_glycosidase-like_sf"/>
</dbReference>
<keyword evidence="1" id="KW-0732">Signal</keyword>